<dbReference type="Gene3D" id="3.30.450.90">
    <property type="match status" value="1"/>
</dbReference>
<evidence type="ECO:0000313" key="4">
    <source>
        <dbReference type="EMBL" id="KUG26581.1"/>
    </source>
</evidence>
<dbReference type="Pfam" id="PF00437">
    <property type="entry name" value="T2SSE"/>
    <property type="match status" value="1"/>
</dbReference>
<gene>
    <name evidence="4" type="ORF">ASZ90_003583</name>
</gene>
<name>A0A0W8G0E5_9ZZZZ</name>
<dbReference type="InterPro" id="IPR027417">
    <property type="entry name" value="P-loop_NTPase"/>
</dbReference>
<keyword evidence="2" id="KW-0067">ATP-binding</keyword>
<dbReference type="InterPro" id="IPR001482">
    <property type="entry name" value="T2SS/T4SS_dom"/>
</dbReference>
<reference evidence="4" key="1">
    <citation type="journal article" date="2015" name="Proc. Natl. Acad. Sci. U.S.A.">
        <title>Networks of energetic and metabolic interactions define dynamics in microbial communities.</title>
        <authorList>
            <person name="Embree M."/>
            <person name="Liu J.K."/>
            <person name="Al-Bassam M.M."/>
            <person name="Zengler K."/>
        </authorList>
    </citation>
    <scope>NUCLEOTIDE SEQUENCE</scope>
</reference>
<dbReference type="PROSITE" id="PS00662">
    <property type="entry name" value="T2SP_E"/>
    <property type="match status" value="1"/>
</dbReference>
<accession>A0A0W8G0E5</accession>
<dbReference type="Gene3D" id="3.40.50.300">
    <property type="entry name" value="P-loop containing nucleotide triphosphate hydrolases"/>
    <property type="match status" value="1"/>
</dbReference>
<dbReference type="SUPFAM" id="SSF160246">
    <property type="entry name" value="EspE N-terminal domain-like"/>
    <property type="match status" value="1"/>
</dbReference>
<dbReference type="GO" id="GO:0005886">
    <property type="term" value="C:plasma membrane"/>
    <property type="evidence" value="ECO:0007669"/>
    <property type="project" value="TreeGrafter"/>
</dbReference>
<dbReference type="CDD" id="cd01129">
    <property type="entry name" value="PulE-GspE-like"/>
    <property type="match status" value="1"/>
</dbReference>
<dbReference type="PANTHER" id="PTHR30258:SF1">
    <property type="entry name" value="PROTEIN TRANSPORT PROTEIN HOFB HOMOLOG"/>
    <property type="match status" value="1"/>
</dbReference>
<feature type="domain" description="Bacterial type II secretion system protein E" evidence="3">
    <location>
        <begin position="410"/>
        <end position="424"/>
    </location>
</feature>
<dbReference type="PANTHER" id="PTHR30258">
    <property type="entry name" value="TYPE II SECRETION SYSTEM PROTEIN GSPE-RELATED"/>
    <property type="match status" value="1"/>
</dbReference>
<proteinExistence type="predicted"/>
<dbReference type="AlphaFoldDB" id="A0A0W8G0E5"/>
<organism evidence="4">
    <name type="scientific">hydrocarbon metagenome</name>
    <dbReference type="NCBI Taxonomy" id="938273"/>
    <lineage>
        <taxon>unclassified sequences</taxon>
        <taxon>metagenomes</taxon>
        <taxon>ecological metagenomes</taxon>
    </lineage>
</organism>
<protein>
    <submittedName>
        <fullName evidence="4">Type ii secretory pathway, atpase pule/tfp pilus assembly pathway, atpase pilb</fullName>
    </submittedName>
</protein>
<evidence type="ECO:0000256" key="1">
    <source>
        <dbReference type="ARBA" id="ARBA00022741"/>
    </source>
</evidence>
<comment type="caution">
    <text evidence="4">The sequence shown here is derived from an EMBL/GenBank/DDBJ whole genome shotgun (WGS) entry which is preliminary data.</text>
</comment>
<sequence>MIDTQLEMTDKIGYLLLKKGIIDAKILEDALKIKANDQTKLKRNLAQILVDEFNFDHDTVFREVAVLYAFKELNLHIEQLPEERISELRKMIQAQSEDIKNLLLEHRVIPYKYDERQRDKLILAAVDPTDRSLSKIAFNLNAKKYEINYLRKRDYDKLIEILLPPENEFLRMIEEADEEMHVSDDMEAQLDEEELDAEINKSALINLIEAALIEGVRRGVSDIHIVPKSSTRTDIHFRIDGKLQLWHAQEGTLPEALMAVVKDRSKGLDRFERERAQDGFIQREIDGHIIRYRVSVLPMVGTELRNKFESIVIRILDDRKVIKDLSKLGLVGYGKTSFEKAIRQPQGMVILTGPTGSGKSTTLIAALYQVVTPQVNVLTVEDPVEYVIEGARQLKIGHKMNFEQAIRSILRHDPDIVLVGEMRDKETAETAIKLANTGHLTFSTLHTNDAPSAISRLFKMGVEPFLIAYAINLIVAQRLIRKLCNDCKKRVTQIDEKIIESAGLRMEEWKDAEVYEAVGCPKCNNTGYKGRMAIHEALYFTKELREIIVRSGEEVDEEKVRMQSKKDGSKNLRESGFEKVRIGLTSIQEVIAATSED</sequence>
<evidence type="ECO:0000259" key="3">
    <source>
        <dbReference type="PROSITE" id="PS00662"/>
    </source>
</evidence>
<keyword evidence="1" id="KW-0547">Nucleotide-binding</keyword>
<dbReference type="GO" id="GO:0016887">
    <property type="term" value="F:ATP hydrolysis activity"/>
    <property type="evidence" value="ECO:0007669"/>
    <property type="project" value="TreeGrafter"/>
</dbReference>
<dbReference type="SUPFAM" id="SSF52540">
    <property type="entry name" value="P-loop containing nucleoside triphosphate hydrolases"/>
    <property type="match status" value="1"/>
</dbReference>
<evidence type="ECO:0000256" key="2">
    <source>
        <dbReference type="ARBA" id="ARBA00022840"/>
    </source>
</evidence>
<dbReference type="GO" id="GO:0005524">
    <property type="term" value="F:ATP binding"/>
    <property type="evidence" value="ECO:0007669"/>
    <property type="project" value="UniProtKB-KW"/>
</dbReference>
<dbReference type="InterPro" id="IPR037257">
    <property type="entry name" value="T2SS_E_N_sf"/>
</dbReference>
<dbReference type="EMBL" id="LNQE01000436">
    <property type="protein sequence ID" value="KUG26581.1"/>
    <property type="molecule type" value="Genomic_DNA"/>
</dbReference>